<feature type="non-terminal residue" evidence="4">
    <location>
        <position position="1"/>
    </location>
</feature>
<keyword evidence="5" id="KW-1185">Reference proteome</keyword>
<dbReference type="EMBL" id="VXAJ01000036">
    <property type="protein sequence ID" value="NXK03269.1"/>
    <property type="molecule type" value="Genomic_DNA"/>
</dbReference>
<evidence type="ECO:0000256" key="1">
    <source>
        <dbReference type="SAM" id="Coils"/>
    </source>
</evidence>
<gene>
    <name evidence="4" type="primary">Cep95</name>
    <name evidence="4" type="ORF">HERCAC_R01582</name>
</gene>
<keyword evidence="1" id="KW-0175">Coiled coil</keyword>
<sequence>IDWVDVANDLLRSCDINQHIKHLSECGADVFVRLYESILGEKVPDFIAAPRSQEDDAHNVQAVIDSLALDYLQVSLSHITGENIVKGERESIRNLLEIFDGLLEYLTEEVSESSFQNGGEANVLSNNEIQMASQEQPESNAGQLMQPSVFSSVEGSQSEFFVPSCDVDGSESTSELIRLGDTAHSFSKRKEGSLGTGSLHTTEPQKESLSASATKLGEPIQQAIPLLPPFQPLEARPYYPGWRNYHSSDSESAASANSQEVKVPTVQCCLPSADTYLLSASAVGDKVVSNDAEDSVAKVPQVYETSTSASSLHQKLSLSAEQVTQTPRPESRYLPRKKRQVQYENSTTDSLEESLSYRTTKEKLSEQELHEVSEKLSHRLNELDLMLKKALGGHTREEELTDEDNLSQHSDSVMDYRQRKAERDTSHLRYPSRPRSLSPSSPSTQHQLFFELEDKLCSNGTGQIRKIRSQLQKERDERTEKAKMVTKAYEDELRTYEARERLRLSKLREVTKKMEQEYKENIFKEPPKMPQPVKVYSRKTTPRNPKYSQWIPKRGTAKPKKAAPMKVRDDDLLFQLLEEFPHLHISHHTMNKMWQQQLAHTEQLKAASGRTTPKLQNEVQQALKKHELLVAIIKKDQDHNKRMQEFKQRICRQKWAQSKVREKRQQVARARKYYEDYRVQLRAKMMRARTREERIFKNLFEEGLEIQKQRLKDLRSYAQEKRAEQRREHQNELESMENYYKDQFSMLAEALSQERQEIQTREKAQAQMLQKTKRDLRSRMEKEIQQLQAAIMQSDDDTFFQELEADRLKSRLQMASFQYGKSSFL</sequence>
<dbReference type="Pfam" id="PF19016">
    <property type="entry name" value="DUF5745"/>
    <property type="match status" value="1"/>
</dbReference>
<accession>A0A7L0G6S1</accession>
<dbReference type="InterPro" id="IPR036872">
    <property type="entry name" value="CH_dom_sf"/>
</dbReference>
<feature type="region of interest" description="Disordered" evidence="2">
    <location>
        <begin position="308"/>
        <end position="370"/>
    </location>
</feature>
<feature type="compositionally biased region" description="Low complexity" evidence="2">
    <location>
        <begin position="428"/>
        <end position="443"/>
    </location>
</feature>
<feature type="region of interest" description="Disordered" evidence="2">
    <location>
        <begin position="187"/>
        <end position="213"/>
    </location>
</feature>
<dbReference type="GO" id="GO:0005813">
    <property type="term" value="C:centrosome"/>
    <property type="evidence" value="ECO:0007669"/>
    <property type="project" value="InterPro"/>
</dbReference>
<evidence type="ECO:0000256" key="2">
    <source>
        <dbReference type="SAM" id="MobiDB-lite"/>
    </source>
</evidence>
<proteinExistence type="predicted"/>
<dbReference type="GO" id="GO:0000922">
    <property type="term" value="C:spindle pole"/>
    <property type="evidence" value="ECO:0007669"/>
    <property type="project" value="InterPro"/>
</dbReference>
<dbReference type="PANTHER" id="PTHR22545">
    <property type="entry name" value="CENTROSOMAL PROTEIN OF 95 KDA"/>
    <property type="match status" value="1"/>
</dbReference>
<organism evidence="4 5">
    <name type="scientific">Herpetotheres cachinnans</name>
    <name type="common">Laughing falcon</name>
    <name type="synonym">Falco cachinnans</name>
    <dbReference type="NCBI Taxonomy" id="56343"/>
    <lineage>
        <taxon>Eukaryota</taxon>
        <taxon>Metazoa</taxon>
        <taxon>Chordata</taxon>
        <taxon>Craniata</taxon>
        <taxon>Vertebrata</taxon>
        <taxon>Euteleostomi</taxon>
        <taxon>Archelosauria</taxon>
        <taxon>Archosauria</taxon>
        <taxon>Dinosauria</taxon>
        <taxon>Saurischia</taxon>
        <taxon>Theropoda</taxon>
        <taxon>Coelurosauria</taxon>
        <taxon>Aves</taxon>
        <taxon>Neognathae</taxon>
        <taxon>Neoaves</taxon>
        <taxon>Telluraves</taxon>
        <taxon>Australaves</taxon>
        <taxon>Falconiformes</taxon>
        <taxon>Falconidae</taxon>
        <taxon>Herpetotheres</taxon>
    </lineage>
</organism>
<comment type="caution">
    <text evidence="4">The sequence shown here is derived from an EMBL/GenBank/DDBJ whole genome shotgun (WGS) entry which is preliminary data.</text>
</comment>
<feature type="compositionally biased region" description="Basic and acidic residues" evidence="2">
    <location>
        <begin position="418"/>
        <end position="427"/>
    </location>
</feature>
<name>A0A7L0G6S1_HERCA</name>
<feature type="compositionally biased region" description="Polar residues" evidence="2">
    <location>
        <begin position="308"/>
        <end position="328"/>
    </location>
</feature>
<reference evidence="4 5" key="1">
    <citation type="submission" date="2019-09" db="EMBL/GenBank/DDBJ databases">
        <title>Bird 10,000 Genomes (B10K) Project - Family phase.</title>
        <authorList>
            <person name="Zhang G."/>
        </authorList>
    </citation>
    <scope>NUCLEOTIDE SEQUENCE [LARGE SCALE GENOMIC DNA]</scope>
    <source>
        <strain evidence="4">B10K-DU-005-78</strain>
        <tissue evidence="4">Mixed tissue sample</tissue>
    </source>
</reference>
<feature type="compositionally biased region" description="Polar residues" evidence="2">
    <location>
        <begin position="196"/>
        <end position="213"/>
    </location>
</feature>
<feature type="domain" description="DUF5745" evidence="3">
    <location>
        <begin position="44"/>
        <end position="102"/>
    </location>
</feature>
<feature type="region of interest" description="Disordered" evidence="2">
    <location>
        <begin position="418"/>
        <end position="444"/>
    </location>
</feature>
<feature type="compositionally biased region" description="Basic and acidic residues" evidence="2">
    <location>
        <begin position="359"/>
        <end position="370"/>
    </location>
</feature>
<feature type="non-terminal residue" evidence="4">
    <location>
        <position position="825"/>
    </location>
</feature>
<feature type="region of interest" description="Disordered" evidence="2">
    <location>
        <begin position="525"/>
        <end position="564"/>
    </location>
</feature>
<protein>
    <submittedName>
        <fullName evidence="4">CEP95 protein</fullName>
    </submittedName>
</protein>
<evidence type="ECO:0000313" key="5">
    <source>
        <dbReference type="Proteomes" id="UP000555649"/>
    </source>
</evidence>
<evidence type="ECO:0000259" key="3">
    <source>
        <dbReference type="Pfam" id="PF19016"/>
    </source>
</evidence>
<feature type="coiled-coil region" evidence="1">
    <location>
        <begin position="766"/>
        <end position="797"/>
    </location>
</feature>
<dbReference type="Proteomes" id="UP000555649">
    <property type="component" value="Unassembled WGS sequence"/>
</dbReference>
<dbReference type="InterPro" id="IPR026619">
    <property type="entry name" value="CEP95"/>
</dbReference>
<dbReference type="PANTHER" id="PTHR22545:SF0">
    <property type="entry name" value="CENTROSOMAL PROTEIN OF 95 KDA"/>
    <property type="match status" value="1"/>
</dbReference>
<dbReference type="Gene3D" id="1.10.418.10">
    <property type="entry name" value="Calponin-like domain"/>
    <property type="match status" value="1"/>
</dbReference>
<dbReference type="InterPro" id="IPR044039">
    <property type="entry name" value="DUF5745"/>
</dbReference>
<dbReference type="AlphaFoldDB" id="A0A7L0G6S1"/>
<evidence type="ECO:0000313" key="4">
    <source>
        <dbReference type="EMBL" id="NXK03269.1"/>
    </source>
</evidence>